<dbReference type="InterPro" id="IPR032036">
    <property type="entry name" value="DUF5062"/>
</dbReference>
<protein>
    <recommendedName>
        <fullName evidence="3">DUF5062 domain-containing protein</fullName>
    </recommendedName>
</protein>
<dbReference type="EMBL" id="CP021425">
    <property type="protein sequence ID" value="ARU58132.1"/>
    <property type="molecule type" value="Genomic_DNA"/>
</dbReference>
<dbReference type="KEGG" id="ome:OLMES_4115"/>
<dbReference type="OrthoDB" id="8547747at2"/>
<sequence>MKKLKHEAELLKEALRVGAIYVEKRGVATFENTDSANAKAEYIYRLLVHDKQIQPLAKDQENVPNMKHKLALWVARLLPANHPLLKD</sequence>
<dbReference type="Gene3D" id="1.20.120.1930">
    <property type="entry name" value="Uncharacterised protein PF16691, DUF5062"/>
    <property type="match status" value="1"/>
</dbReference>
<dbReference type="AlphaFoldDB" id="A0A1Y0IC56"/>
<dbReference type="Proteomes" id="UP000196027">
    <property type="component" value="Chromosome"/>
</dbReference>
<accession>A0A1Y0IC56</accession>
<reference evidence="1 2" key="1">
    <citation type="submission" date="2017-05" db="EMBL/GenBank/DDBJ databases">
        <title>Genomic insights into alkan degradation activity of Oleiphilus messinensis.</title>
        <authorList>
            <person name="Kozyavkin S.A."/>
            <person name="Slesarev A.I."/>
            <person name="Golyshin P.N."/>
            <person name="Korzhenkov A."/>
            <person name="Golyshina O.N."/>
            <person name="Toshchakov S.V."/>
        </authorList>
    </citation>
    <scope>NUCLEOTIDE SEQUENCE [LARGE SCALE GENOMIC DNA]</scope>
    <source>
        <strain evidence="1 2">ME102</strain>
    </source>
</reference>
<dbReference type="RefSeq" id="WP_087462945.1">
    <property type="nucleotide sequence ID" value="NZ_CP021425.1"/>
</dbReference>
<dbReference type="InterPro" id="IPR038316">
    <property type="entry name" value="DUF5062_sf"/>
</dbReference>
<proteinExistence type="predicted"/>
<organism evidence="1 2">
    <name type="scientific">Oleiphilus messinensis</name>
    <dbReference type="NCBI Taxonomy" id="141451"/>
    <lineage>
        <taxon>Bacteria</taxon>
        <taxon>Pseudomonadati</taxon>
        <taxon>Pseudomonadota</taxon>
        <taxon>Gammaproteobacteria</taxon>
        <taxon>Oceanospirillales</taxon>
        <taxon>Oleiphilaceae</taxon>
        <taxon>Oleiphilus</taxon>
    </lineage>
</organism>
<evidence type="ECO:0000313" key="2">
    <source>
        <dbReference type="Proteomes" id="UP000196027"/>
    </source>
</evidence>
<evidence type="ECO:0008006" key="3">
    <source>
        <dbReference type="Google" id="ProtNLM"/>
    </source>
</evidence>
<name>A0A1Y0IC56_9GAMM</name>
<gene>
    <name evidence="1" type="ORF">OLMES_4115</name>
</gene>
<keyword evidence="2" id="KW-1185">Reference proteome</keyword>
<dbReference type="Pfam" id="PF16691">
    <property type="entry name" value="DUF5062"/>
    <property type="match status" value="1"/>
</dbReference>
<evidence type="ECO:0000313" key="1">
    <source>
        <dbReference type="EMBL" id="ARU58132.1"/>
    </source>
</evidence>